<name>A0A0J9SSI6_PLAV1</name>
<evidence type="ECO:0000256" key="1">
    <source>
        <dbReference type="SAM" id="Phobius"/>
    </source>
</evidence>
<sequence>TSFTKVSINKNTWDIITGVNDIFLYVSTVIVSCVVLYIFIKFIKYNKLKAGRGKMTLKEYYHFTKGLI</sequence>
<dbReference type="AlphaFoldDB" id="A0A0J9SSI6"/>
<dbReference type="OrthoDB" id="10693411at2759"/>
<reference evidence="2 3" key="1">
    <citation type="submission" date="2011-08" db="EMBL/GenBank/DDBJ databases">
        <title>The Genome Sequence of Plasmodium vivax Brazil I.</title>
        <authorList>
            <consortium name="The Broad Institute Genome Sequencing Platform"/>
            <consortium name="The Broad Institute Genome Sequencing Center for Infectious Disease"/>
            <person name="Neafsey D."/>
            <person name="Carlton J."/>
            <person name="Barnwell J."/>
            <person name="Collins W."/>
            <person name="Escalante A."/>
            <person name="Mullikin J."/>
            <person name="Saul A."/>
            <person name="Guigo R."/>
            <person name="Camara F."/>
            <person name="Young S.K."/>
            <person name="Zeng Q."/>
            <person name="Gargeya S."/>
            <person name="Fitzgerald M."/>
            <person name="Haas B."/>
            <person name="Abouelleil A."/>
            <person name="Alvarado L."/>
            <person name="Arachchi H.M."/>
            <person name="Berlin A."/>
            <person name="Brown A."/>
            <person name="Chapman S.B."/>
            <person name="Chen Z."/>
            <person name="Dunbar C."/>
            <person name="Freedman E."/>
            <person name="Gearin G."/>
            <person name="Gellesch M."/>
            <person name="Goldberg J."/>
            <person name="Griggs A."/>
            <person name="Gujja S."/>
            <person name="Heiman D."/>
            <person name="Howarth C."/>
            <person name="Larson L."/>
            <person name="Lui A."/>
            <person name="MacDonald P.J.P."/>
            <person name="Montmayeur A."/>
            <person name="Murphy C."/>
            <person name="Neiman D."/>
            <person name="Pearson M."/>
            <person name="Priest M."/>
            <person name="Roberts A."/>
            <person name="Saif S."/>
            <person name="Shea T."/>
            <person name="Shenoy N."/>
            <person name="Sisk P."/>
            <person name="Stolte C."/>
            <person name="Sykes S."/>
            <person name="Wortman J."/>
            <person name="Nusbaum C."/>
            <person name="Birren B."/>
        </authorList>
    </citation>
    <scope>NUCLEOTIDE SEQUENCE [LARGE SCALE GENOMIC DNA]</scope>
    <source>
        <strain evidence="2 3">Brazil I</strain>
    </source>
</reference>
<dbReference type="EMBL" id="KQ234829">
    <property type="protein sequence ID" value="KMZ85849.1"/>
    <property type="molecule type" value="Genomic_DNA"/>
</dbReference>
<evidence type="ECO:0000313" key="3">
    <source>
        <dbReference type="Proteomes" id="UP000053327"/>
    </source>
</evidence>
<proteinExistence type="predicted"/>
<keyword evidence="1" id="KW-1133">Transmembrane helix</keyword>
<keyword evidence="1" id="KW-0472">Membrane</keyword>
<keyword evidence="1" id="KW-0812">Transmembrane</keyword>
<dbReference type="Proteomes" id="UP000053327">
    <property type="component" value="Unassembled WGS sequence"/>
</dbReference>
<feature type="transmembrane region" description="Helical" evidence="1">
    <location>
        <begin position="22"/>
        <end position="40"/>
    </location>
</feature>
<organism evidence="2 3">
    <name type="scientific">Plasmodium vivax (strain Brazil I)</name>
    <dbReference type="NCBI Taxonomy" id="1033975"/>
    <lineage>
        <taxon>Eukaryota</taxon>
        <taxon>Sar</taxon>
        <taxon>Alveolata</taxon>
        <taxon>Apicomplexa</taxon>
        <taxon>Aconoidasida</taxon>
        <taxon>Haemosporida</taxon>
        <taxon>Plasmodiidae</taxon>
        <taxon>Plasmodium</taxon>
        <taxon>Plasmodium (Plasmodium)</taxon>
    </lineage>
</organism>
<gene>
    <name evidence="2" type="ORF">PVBG_01359</name>
</gene>
<protein>
    <submittedName>
        <fullName evidence="2">Uncharacterized protein</fullName>
    </submittedName>
</protein>
<accession>A0A0J9SSI6</accession>
<feature type="non-terminal residue" evidence="2">
    <location>
        <position position="1"/>
    </location>
</feature>
<evidence type="ECO:0000313" key="2">
    <source>
        <dbReference type="EMBL" id="KMZ85849.1"/>
    </source>
</evidence>